<evidence type="ECO:0000256" key="2">
    <source>
        <dbReference type="ARBA" id="ARBA00022670"/>
    </source>
</evidence>
<dbReference type="InterPro" id="IPR011029">
    <property type="entry name" value="DEATH-like_dom_sf"/>
</dbReference>
<evidence type="ECO:0000256" key="6">
    <source>
        <dbReference type="ARBA" id="ARBA00023145"/>
    </source>
</evidence>
<dbReference type="CDD" id="cd01671">
    <property type="entry name" value="CARD"/>
    <property type="match status" value="1"/>
</dbReference>
<keyword evidence="4" id="KW-0378">Hydrolase</keyword>
<dbReference type="InterPro" id="IPR002398">
    <property type="entry name" value="Pept_C14"/>
</dbReference>
<dbReference type="GO" id="GO:0006915">
    <property type="term" value="P:apoptotic process"/>
    <property type="evidence" value="ECO:0007669"/>
    <property type="project" value="UniProtKB-KW"/>
</dbReference>
<dbReference type="InterPro" id="IPR011600">
    <property type="entry name" value="Pept_C14_caspase"/>
</dbReference>
<dbReference type="STRING" id="48709.A0A1D2M9N5"/>
<dbReference type="Gene3D" id="3.40.50.1460">
    <property type="match status" value="1"/>
</dbReference>
<dbReference type="GO" id="GO:0004197">
    <property type="term" value="F:cysteine-type endopeptidase activity"/>
    <property type="evidence" value="ECO:0007669"/>
    <property type="project" value="InterPro"/>
</dbReference>
<keyword evidence="5" id="KW-0788">Thiol protease</keyword>
<name>A0A1D2M9N5_ORCCI</name>
<comment type="caution">
    <text evidence="10">The sequence shown here is derived from an EMBL/GenBank/DDBJ whole genome shotgun (WGS) entry which is preliminary data.</text>
</comment>
<dbReference type="Pfam" id="PF00656">
    <property type="entry name" value="Peptidase_C14"/>
    <property type="match status" value="1"/>
</dbReference>
<organism evidence="10 11">
    <name type="scientific">Orchesella cincta</name>
    <name type="common">Springtail</name>
    <name type="synonym">Podura cincta</name>
    <dbReference type="NCBI Taxonomy" id="48709"/>
    <lineage>
        <taxon>Eukaryota</taxon>
        <taxon>Metazoa</taxon>
        <taxon>Ecdysozoa</taxon>
        <taxon>Arthropoda</taxon>
        <taxon>Hexapoda</taxon>
        <taxon>Collembola</taxon>
        <taxon>Entomobryomorpha</taxon>
        <taxon>Entomobryoidea</taxon>
        <taxon>Orchesellidae</taxon>
        <taxon>Orchesellinae</taxon>
        <taxon>Orchesella</taxon>
    </lineage>
</organism>
<dbReference type="GO" id="GO:0006508">
    <property type="term" value="P:proteolysis"/>
    <property type="evidence" value="ECO:0007669"/>
    <property type="project" value="UniProtKB-KW"/>
</dbReference>
<evidence type="ECO:0000256" key="4">
    <source>
        <dbReference type="ARBA" id="ARBA00022801"/>
    </source>
</evidence>
<evidence type="ECO:0000256" key="1">
    <source>
        <dbReference type="ARBA" id="ARBA00010134"/>
    </source>
</evidence>
<evidence type="ECO:0000313" key="10">
    <source>
        <dbReference type="EMBL" id="ODM89651.1"/>
    </source>
</evidence>
<dbReference type="InterPro" id="IPR001309">
    <property type="entry name" value="Pept_C14_p20"/>
</dbReference>
<dbReference type="PROSITE" id="PS50207">
    <property type="entry name" value="CASPASE_P10"/>
    <property type="match status" value="1"/>
</dbReference>
<dbReference type="SUPFAM" id="SSF47986">
    <property type="entry name" value="DEATH domain"/>
    <property type="match status" value="1"/>
</dbReference>
<gene>
    <name evidence="10" type="ORF">Ocin01_17030</name>
</gene>
<dbReference type="InterPro" id="IPR015917">
    <property type="entry name" value="Pept_C14A"/>
</dbReference>
<dbReference type="PANTHER" id="PTHR47901">
    <property type="entry name" value="CASPASE RECRUITMENT DOMAIN-CONTAINING PROTEIN 18"/>
    <property type="match status" value="1"/>
</dbReference>
<dbReference type="EMBL" id="LJIJ01002480">
    <property type="protein sequence ID" value="ODM89651.1"/>
    <property type="molecule type" value="Genomic_DNA"/>
</dbReference>
<evidence type="ECO:0000313" key="11">
    <source>
        <dbReference type="Proteomes" id="UP000094527"/>
    </source>
</evidence>
<dbReference type="Proteomes" id="UP000094527">
    <property type="component" value="Unassembled WGS sequence"/>
</dbReference>
<feature type="domain" description="Caspase family p10" evidence="8">
    <location>
        <begin position="321"/>
        <end position="399"/>
    </location>
</feature>
<evidence type="ECO:0000256" key="3">
    <source>
        <dbReference type="ARBA" id="ARBA00022703"/>
    </source>
</evidence>
<dbReference type="InterPro" id="IPR029030">
    <property type="entry name" value="Caspase-like_dom_sf"/>
</dbReference>
<protein>
    <submittedName>
        <fullName evidence="10">Caspase-2</fullName>
    </submittedName>
</protein>
<keyword evidence="2" id="KW-0645">Protease</keyword>
<reference evidence="10 11" key="1">
    <citation type="journal article" date="2016" name="Genome Biol. Evol.">
        <title>Gene Family Evolution Reflects Adaptation to Soil Environmental Stressors in the Genome of the Collembolan Orchesella cincta.</title>
        <authorList>
            <person name="Faddeeva-Vakhrusheva A."/>
            <person name="Derks M.F."/>
            <person name="Anvar S.Y."/>
            <person name="Agamennone V."/>
            <person name="Suring W."/>
            <person name="Smit S."/>
            <person name="van Straalen N.M."/>
            <person name="Roelofs D."/>
        </authorList>
    </citation>
    <scope>NUCLEOTIDE SEQUENCE [LARGE SCALE GENOMIC DNA]</scope>
    <source>
        <tissue evidence="10">Mixed pool</tissue>
    </source>
</reference>
<accession>A0A1D2M9N5</accession>
<proteinExistence type="inferred from homology"/>
<keyword evidence="3" id="KW-0053">Apoptosis</keyword>
<keyword evidence="6" id="KW-0865">Zymogen</keyword>
<feature type="domain" description="Caspase family p20" evidence="9">
    <location>
        <begin position="150"/>
        <end position="291"/>
    </location>
</feature>
<evidence type="ECO:0000259" key="9">
    <source>
        <dbReference type="PROSITE" id="PS50208"/>
    </source>
</evidence>
<dbReference type="OMA" id="ALMENAH"/>
<dbReference type="PROSITE" id="PS50208">
    <property type="entry name" value="CASPASE_P20"/>
    <property type="match status" value="1"/>
</dbReference>
<dbReference type="Gene3D" id="1.10.533.10">
    <property type="entry name" value="Death Domain, Fas"/>
    <property type="match status" value="1"/>
</dbReference>
<dbReference type="OrthoDB" id="6097640at2759"/>
<keyword evidence="11" id="KW-1185">Reference proteome</keyword>
<evidence type="ECO:0000256" key="7">
    <source>
        <dbReference type="RuleBase" id="RU003971"/>
    </source>
</evidence>
<evidence type="ECO:0000256" key="5">
    <source>
        <dbReference type="ARBA" id="ARBA00022807"/>
    </source>
</evidence>
<dbReference type="PANTHER" id="PTHR47901:SF8">
    <property type="entry name" value="CASPASE-3"/>
    <property type="match status" value="1"/>
</dbReference>
<dbReference type="PRINTS" id="PR00376">
    <property type="entry name" value="IL1BCENZYME"/>
</dbReference>
<comment type="similarity">
    <text evidence="1 7">Belongs to the peptidase C14A family.</text>
</comment>
<dbReference type="AlphaFoldDB" id="A0A1D2M9N5"/>
<sequence length="404" mass="46580">MKDWERKCITTNKSALCDAINLKDGKILAALETAEILTEDESDLVSMHLPLRIKANNEMLNLLMKRTKGYEELMKILADLKQDKAYNILKTCKEKCEPKDNKEQQESVAKQIKSLEDEVDGPDPIKKVVVKRPDKHMNFEKDYYRLPVKGKGLVLLINVIIFNRLCRKKTKQLVDIKPRASARRDTENLISLFSEIGYEIYKKDIILKKEVWTANEIKAFVEKFKAHCNQTDVASTVVFVGSHGKDGMIFGSDWKPVFIKKDIVNKYNTENCEKLLNKPKIFIIQACQRFEDENDEDDDMHGDEDDEPYTPNFDNYGVVKATISGFPAKRNTDVGSILVHFLTKALMENAHYLPFKKIIKLVNDNVKQYEYEPLEAGKFQGGQVIEADLLQLKKLYFNLEPEYP</sequence>
<evidence type="ECO:0000259" key="8">
    <source>
        <dbReference type="PROSITE" id="PS50207"/>
    </source>
</evidence>
<dbReference type="SMART" id="SM00115">
    <property type="entry name" value="CASc"/>
    <property type="match status" value="1"/>
</dbReference>
<dbReference type="SUPFAM" id="SSF52129">
    <property type="entry name" value="Caspase-like"/>
    <property type="match status" value="1"/>
</dbReference>
<dbReference type="InterPro" id="IPR002138">
    <property type="entry name" value="Pept_C14_p10"/>
</dbReference>